<dbReference type="InterPro" id="IPR022998">
    <property type="entry name" value="ThiamineP_synth_TenI"/>
</dbReference>
<dbReference type="Pfam" id="PF02581">
    <property type="entry name" value="TMP-TENI"/>
    <property type="match status" value="1"/>
</dbReference>
<protein>
    <recommendedName>
        <fullName evidence="9">Thiamine-phosphate synthase</fullName>
        <shortName evidence="9">TP synthase</shortName>
        <shortName evidence="9">TPS</shortName>
        <ecNumber evidence="9">2.5.1.3</ecNumber>
    </recommendedName>
    <alternativeName>
        <fullName evidence="9">Thiamine-phosphate pyrophosphorylase</fullName>
        <shortName evidence="9">TMP pyrophosphorylase</shortName>
        <shortName evidence="9">TMP-PPase</shortName>
    </alternativeName>
</protein>
<dbReference type="Proteomes" id="UP000660861">
    <property type="component" value="Unassembled WGS sequence"/>
</dbReference>
<dbReference type="GO" id="GO:0009229">
    <property type="term" value="P:thiamine diphosphate biosynthetic process"/>
    <property type="evidence" value="ECO:0007669"/>
    <property type="project" value="UniProtKB-UniRule"/>
</dbReference>
<feature type="binding site" evidence="9">
    <location>
        <position position="92"/>
    </location>
    <ligand>
        <name>Mg(2+)</name>
        <dbReference type="ChEBI" id="CHEBI:18420"/>
    </ligand>
</feature>
<dbReference type="PANTHER" id="PTHR20857:SF15">
    <property type="entry name" value="THIAMINE-PHOSPHATE SYNTHASE"/>
    <property type="match status" value="1"/>
</dbReference>
<evidence type="ECO:0000256" key="5">
    <source>
        <dbReference type="ARBA" id="ARBA00022977"/>
    </source>
</evidence>
<accession>A0A926EBP8</accession>
<dbReference type="InterPro" id="IPR034291">
    <property type="entry name" value="TMP_synthase"/>
</dbReference>
<dbReference type="CDD" id="cd00564">
    <property type="entry name" value="TMP_TenI"/>
    <property type="match status" value="1"/>
</dbReference>
<dbReference type="Gene3D" id="3.20.20.70">
    <property type="entry name" value="Aldolase class I"/>
    <property type="match status" value="1"/>
</dbReference>
<comment type="cofactor">
    <cofactor evidence="9">
        <name>Mg(2+)</name>
        <dbReference type="ChEBI" id="CHEBI:18420"/>
    </cofactor>
    <text evidence="9">Binds 1 Mg(2+) ion per subunit.</text>
</comment>
<evidence type="ECO:0000256" key="9">
    <source>
        <dbReference type="HAMAP-Rule" id="MF_00097"/>
    </source>
</evidence>
<evidence type="ECO:0000313" key="14">
    <source>
        <dbReference type="Proteomes" id="UP000660861"/>
    </source>
</evidence>
<feature type="binding site" evidence="9">
    <location>
        <begin position="137"/>
        <end position="139"/>
    </location>
    <ligand>
        <name>2-[(2R,5Z)-2-carboxy-4-methylthiazol-5(2H)-ylidene]ethyl phosphate</name>
        <dbReference type="ChEBI" id="CHEBI:62899"/>
    </ligand>
</feature>
<keyword evidence="4 9" id="KW-0460">Magnesium</keyword>
<dbReference type="GO" id="GO:0004789">
    <property type="term" value="F:thiamine-phosphate diphosphorylase activity"/>
    <property type="evidence" value="ECO:0007669"/>
    <property type="project" value="UniProtKB-UniRule"/>
</dbReference>
<evidence type="ECO:0000313" key="13">
    <source>
        <dbReference type="EMBL" id="MBC8570853.1"/>
    </source>
</evidence>
<evidence type="ECO:0000256" key="3">
    <source>
        <dbReference type="ARBA" id="ARBA00022723"/>
    </source>
</evidence>
<evidence type="ECO:0000256" key="1">
    <source>
        <dbReference type="ARBA" id="ARBA00005165"/>
    </source>
</evidence>
<dbReference type="GO" id="GO:0009228">
    <property type="term" value="P:thiamine biosynthetic process"/>
    <property type="evidence" value="ECO:0007669"/>
    <property type="project" value="UniProtKB-KW"/>
</dbReference>
<dbReference type="InterPro" id="IPR036206">
    <property type="entry name" value="ThiamineP_synth_sf"/>
</dbReference>
<dbReference type="RefSeq" id="WP_262397946.1">
    <property type="nucleotide sequence ID" value="NZ_JACRTC010000005.1"/>
</dbReference>
<comment type="catalytic activity">
    <reaction evidence="6 9 10">
        <text>4-methyl-5-(2-phosphooxyethyl)-thiazole + 4-amino-2-methyl-5-(diphosphooxymethyl)pyrimidine + H(+) = thiamine phosphate + diphosphate</text>
        <dbReference type="Rhea" id="RHEA:22328"/>
        <dbReference type="ChEBI" id="CHEBI:15378"/>
        <dbReference type="ChEBI" id="CHEBI:33019"/>
        <dbReference type="ChEBI" id="CHEBI:37575"/>
        <dbReference type="ChEBI" id="CHEBI:57841"/>
        <dbReference type="ChEBI" id="CHEBI:58296"/>
        <dbReference type="EC" id="2.5.1.3"/>
    </reaction>
</comment>
<dbReference type="HAMAP" id="MF_00097">
    <property type="entry name" value="TMP_synthase"/>
    <property type="match status" value="1"/>
</dbReference>
<keyword evidence="5 9" id="KW-0784">Thiamine biosynthesis</keyword>
<dbReference type="SUPFAM" id="SSF51391">
    <property type="entry name" value="Thiamin phosphate synthase"/>
    <property type="match status" value="1"/>
</dbReference>
<evidence type="ECO:0000256" key="2">
    <source>
        <dbReference type="ARBA" id="ARBA00022679"/>
    </source>
</evidence>
<dbReference type="PANTHER" id="PTHR20857">
    <property type="entry name" value="THIAMINE-PHOSPHATE PYROPHOSPHORYLASE"/>
    <property type="match status" value="1"/>
</dbReference>
<gene>
    <name evidence="9 13" type="primary">thiE</name>
    <name evidence="13" type="ORF">H8709_08435</name>
</gene>
<evidence type="ECO:0000259" key="12">
    <source>
        <dbReference type="Pfam" id="PF02581"/>
    </source>
</evidence>
<feature type="domain" description="Thiamine phosphate synthase/TenI" evidence="12">
    <location>
        <begin position="10"/>
        <end position="190"/>
    </location>
</feature>
<feature type="binding site" evidence="9">
    <location>
        <position position="140"/>
    </location>
    <ligand>
        <name>4-amino-2-methyl-5-(diphosphooxymethyl)pyrimidine</name>
        <dbReference type="ChEBI" id="CHEBI:57841"/>
    </ligand>
</feature>
<comment type="pathway">
    <text evidence="1 9 11">Cofactor biosynthesis; thiamine diphosphate biosynthesis; thiamine phosphate from 4-amino-2-methyl-5-diphosphomethylpyrimidine and 4-methyl-5-(2-phosphoethyl)-thiazole: step 1/1.</text>
</comment>
<dbReference type="EMBL" id="JACRTC010000005">
    <property type="protein sequence ID" value="MBC8570853.1"/>
    <property type="molecule type" value="Genomic_DNA"/>
</dbReference>
<feature type="binding site" evidence="9">
    <location>
        <position position="72"/>
    </location>
    <ligand>
        <name>4-amino-2-methyl-5-(diphosphooxymethyl)pyrimidine</name>
        <dbReference type="ChEBI" id="CHEBI:57841"/>
    </ligand>
</feature>
<keyword evidence="14" id="KW-1185">Reference proteome</keyword>
<keyword evidence="3 9" id="KW-0479">Metal-binding</keyword>
<reference evidence="13" key="1">
    <citation type="submission" date="2020-08" db="EMBL/GenBank/DDBJ databases">
        <title>Genome public.</title>
        <authorList>
            <person name="Liu C."/>
            <person name="Sun Q."/>
        </authorList>
    </citation>
    <scope>NUCLEOTIDE SEQUENCE</scope>
    <source>
        <strain evidence="13">NSJ-54</strain>
    </source>
</reference>
<feature type="binding site" evidence="9">
    <location>
        <begin position="187"/>
        <end position="188"/>
    </location>
    <ligand>
        <name>2-[(2R,5Z)-2-carboxy-4-methylthiazol-5(2H)-ylidene]ethyl phosphate</name>
        <dbReference type="ChEBI" id="CHEBI:62899"/>
    </ligand>
</feature>
<sequence>MRIARETMRLYLVTDRTWLAGRTLEFQVEEAIRGGVTLVQLREKHASEAEFLALARQVKEVTDRYGVPLIINDSVEIALAVDAAGVHLGQEDGDIRLARERLGDSKIIGVSAHNEDEAIAAYAEGADYLGSGAAFGSSTKGDAGKISLDTLGRVARSVSIPVVAIGGIDEDNALELRGRKLSGIAVVSAILDRPDARAAAERMRALADQIAE</sequence>
<comment type="similarity">
    <text evidence="9 10">Belongs to the thiamine-phosphate synthase family.</text>
</comment>
<comment type="catalytic activity">
    <reaction evidence="8 9 10">
        <text>2-[(2R,5Z)-2-carboxy-4-methylthiazol-5(2H)-ylidene]ethyl phosphate + 4-amino-2-methyl-5-(diphosphooxymethyl)pyrimidine + 2 H(+) = thiamine phosphate + CO2 + diphosphate</text>
        <dbReference type="Rhea" id="RHEA:47844"/>
        <dbReference type="ChEBI" id="CHEBI:15378"/>
        <dbReference type="ChEBI" id="CHEBI:16526"/>
        <dbReference type="ChEBI" id="CHEBI:33019"/>
        <dbReference type="ChEBI" id="CHEBI:37575"/>
        <dbReference type="ChEBI" id="CHEBI:57841"/>
        <dbReference type="ChEBI" id="CHEBI:62899"/>
        <dbReference type="EC" id="2.5.1.3"/>
    </reaction>
</comment>
<evidence type="ECO:0000256" key="10">
    <source>
        <dbReference type="RuleBase" id="RU003826"/>
    </source>
</evidence>
<feature type="binding site" evidence="9">
    <location>
        <begin position="40"/>
        <end position="44"/>
    </location>
    <ligand>
        <name>4-amino-2-methyl-5-(diphosphooxymethyl)pyrimidine</name>
        <dbReference type="ChEBI" id="CHEBI:57841"/>
    </ligand>
</feature>
<comment type="caution">
    <text evidence="13">The sequence shown here is derived from an EMBL/GenBank/DDBJ whole genome shotgun (WGS) entry which is preliminary data.</text>
</comment>
<evidence type="ECO:0000256" key="6">
    <source>
        <dbReference type="ARBA" id="ARBA00047334"/>
    </source>
</evidence>
<evidence type="ECO:0000256" key="4">
    <source>
        <dbReference type="ARBA" id="ARBA00022842"/>
    </source>
</evidence>
<evidence type="ECO:0000256" key="8">
    <source>
        <dbReference type="ARBA" id="ARBA00047883"/>
    </source>
</evidence>
<feature type="binding site" evidence="9">
    <location>
        <position position="167"/>
    </location>
    <ligand>
        <name>2-[(2R,5Z)-2-carboxy-4-methylthiazol-5(2H)-ylidene]ethyl phosphate</name>
        <dbReference type="ChEBI" id="CHEBI:62899"/>
    </ligand>
</feature>
<keyword evidence="2 9" id="KW-0808">Transferase</keyword>
<dbReference type="AlphaFoldDB" id="A0A926EBP8"/>
<feature type="binding site" evidence="9">
    <location>
        <position position="73"/>
    </location>
    <ligand>
        <name>Mg(2+)</name>
        <dbReference type="ChEBI" id="CHEBI:18420"/>
    </ligand>
</feature>
<dbReference type="NCBIfam" id="TIGR00693">
    <property type="entry name" value="thiE"/>
    <property type="match status" value="1"/>
</dbReference>
<comment type="catalytic activity">
    <reaction evidence="7 9 10">
        <text>2-(2-carboxy-4-methylthiazol-5-yl)ethyl phosphate + 4-amino-2-methyl-5-(diphosphooxymethyl)pyrimidine + 2 H(+) = thiamine phosphate + CO2 + diphosphate</text>
        <dbReference type="Rhea" id="RHEA:47848"/>
        <dbReference type="ChEBI" id="CHEBI:15378"/>
        <dbReference type="ChEBI" id="CHEBI:16526"/>
        <dbReference type="ChEBI" id="CHEBI:33019"/>
        <dbReference type="ChEBI" id="CHEBI:37575"/>
        <dbReference type="ChEBI" id="CHEBI:57841"/>
        <dbReference type="ChEBI" id="CHEBI:62890"/>
        <dbReference type="EC" id="2.5.1.3"/>
    </reaction>
</comment>
<comment type="function">
    <text evidence="9">Condenses 4-methyl-5-(beta-hydroxyethyl)thiazole monophosphate (THZ-P) and 2-methyl-4-amino-5-hydroxymethyl pyrimidine pyrophosphate (HMP-PP) to form thiamine monophosphate (TMP).</text>
</comment>
<organism evidence="13 14">
    <name type="scientific">Zongyangia hominis</name>
    <dbReference type="NCBI Taxonomy" id="2763677"/>
    <lineage>
        <taxon>Bacteria</taxon>
        <taxon>Bacillati</taxon>
        <taxon>Bacillota</taxon>
        <taxon>Clostridia</taxon>
        <taxon>Eubacteriales</taxon>
        <taxon>Oscillospiraceae</taxon>
        <taxon>Zongyangia</taxon>
    </lineage>
</organism>
<dbReference type="InterPro" id="IPR013785">
    <property type="entry name" value="Aldolase_TIM"/>
</dbReference>
<dbReference type="GO" id="GO:0000287">
    <property type="term" value="F:magnesium ion binding"/>
    <property type="evidence" value="ECO:0007669"/>
    <property type="project" value="UniProtKB-UniRule"/>
</dbReference>
<dbReference type="GO" id="GO:0005737">
    <property type="term" value="C:cytoplasm"/>
    <property type="evidence" value="ECO:0007669"/>
    <property type="project" value="TreeGrafter"/>
</dbReference>
<name>A0A926EBP8_9FIRM</name>
<feature type="binding site" evidence="9">
    <location>
        <position position="111"/>
    </location>
    <ligand>
        <name>4-amino-2-methyl-5-(diphosphooxymethyl)pyrimidine</name>
        <dbReference type="ChEBI" id="CHEBI:57841"/>
    </ligand>
</feature>
<dbReference type="EC" id="2.5.1.3" evidence="9"/>
<dbReference type="FunFam" id="3.20.20.70:FF:000096">
    <property type="entry name" value="Thiamine-phosphate synthase"/>
    <property type="match status" value="1"/>
</dbReference>
<proteinExistence type="inferred from homology"/>
<evidence type="ECO:0000256" key="7">
    <source>
        <dbReference type="ARBA" id="ARBA00047851"/>
    </source>
</evidence>
<evidence type="ECO:0000256" key="11">
    <source>
        <dbReference type="RuleBase" id="RU004253"/>
    </source>
</evidence>